<protein>
    <submittedName>
        <fullName evidence="4">Uncharacterized protein</fullName>
    </submittedName>
</protein>
<evidence type="ECO:0000313" key="4">
    <source>
        <dbReference type="EMBL" id="ARQ72322.1"/>
    </source>
</evidence>
<evidence type="ECO:0000256" key="1">
    <source>
        <dbReference type="SAM" id="SignalP"/>
    </source>
</evidence>
<dbReference type="EMBL" id="CP021121">
    <property type="protein sequence ID" value="ARQ72322.1"/>
    <property type="molecule type" value="Genomic_DNA"/>
</dbReference>
<dbReference type="GO" id="GO:0006508">
    <property type="term" value="P:proteolysis"/>
    <property type="evidence" value="ECO:0007669"/>
    <property type="project" value="InterPro"/>
</dbReference>
<feature type="signal peptide" evidence="1">
    <location>
        <begin position="1"/>
        <end position="16"/>
    </location>
</feature>
<dbReference type="SUPFAM" id="SSF53187">
    <property type="entry name" value="Zn-dependent exopeptidases"/>
    <property type="match status" value="1"/>
</dbReference>
<feature type="domain" description="Peptidase M28" evidence="3">
    <location>
        <begin position="244"/>
        <end position="451"/>
    </location>
</feature>
<keyword evidence="5" id="KW-1185">Reference proteome</keyword>
<dbReference type="SUPFAM" id="SSF52025">
    <property type="entry name" value="PA domain"/>
    <property type="match status" value="1"/>
</dbReference>
<dbReference type="Pfam" id="PF04389">
    <property type="entry name" value="Peptidase_M28"/>
    <property type="match status" value="1"/>
</dbReference>
<name>A0A1W7D5S4_9ACTN</name>
<sequence length="472" mass="48983">MLALLVTAVLTPAALAAPERTPEPETAHDRPGALARALVERTGAAGAWRHLEAFQRIADANDGNRAAGTPGHERSARYAGTLLARAGYRVTYQRFTFPYREPVTERLTRLDGEPRDVPVRAFSHTGNTQDGGLTARLADAGDGCEAARFGPDAPGLIALVERGGCTFAAKEANARAAGAAAVLIRNNAPGTLSGTLGGPDPDTLPTGGITREDGAELASALASGHEVRLRLELTELSEERTTVNVIAETPGGDDSRVVLAGAHLDSVPEGPGINDNGSGSAAVLETALRLAEAGGPAGRHPHTVRFALWSAEELGLLGAKHYVKGLSPDERGDIALYLNFDMVGSPNHGHYVQADAPGVAEELTAFLRARGEEAERLPFDGRSDYAPFVAVGIPAAGTFTGAEAVKSPAQARLWGGTPGAPHDPCYHAACDRLDNMGRAAFDTHVKVVAHAVGTYAWRAPSAASAPDAPAGS</sequence>
<evidence type="ECO:0000313" key="5">
    <source>
        <dbReference type="Proteomes" id="UP000194218"/>
    </source>
</evidence>
<dbReference type="Pfam" id="PF02225">
    <property type="entry name" value="PA"/>
    <property type="match status" value="1"/>
</dbReference>
<dbReference type="Gene3D" id="3.40.630.10">
    <property type="entry name" value="Zn peptidases"/>
    <property type="match status" value="1"/>
</dbReference>
<evidence type="ECO:0000259" key="2">
    <source>
        <dbReference type="Pfam" id="PF02225"/>
    </source>
</evidence>
<dbReference type="InterPro" id="IPR046450">
    <property type="entry name" value="PA_dom_sf"/>
</dbReference>
<reference evidence="4 5" key="1">
    <citation type="submission" date="2017-05" db="EMBL/GenBank/DDBJ databases">
        <title>Complete genome sequence of Streptomyces sp. SCSIO 03032 revealed the diverse biosynthetic pathways for its bioactive secondary metabolites.</title>
        <authorList>
            <person name="Ma L."/>
            <person name="Zhu Y."/>
            <person name="Zhang W."/>
            <person name="Zhang G."/>
            <person name="Tian X."/>
            <person name="Zhang S."/>
            <person name="Zhang C."/>
        </authorList>
    </citation>
    <scope>NUCLEOTIDE SEQUENCE [LARGE SCALE GENOMIC DNA]</scope>
    <source>
        <strain evidence="4 5">SCSIO 03032</strain>
    </source>
</reference>
<proteinExistence type="predicted"/>
<accession>A0A1W7D5S4</accession>
<dbReference type="AlphaFoldDB" id="A0A1W7D5S4"/>
<dbReference type="PANTHER" id="PTHR12147">
    <property type="entry name" value="METALLOPEPTIDASE M28 FAMILY MEMBER"/>
    <property type="match status" value="1"/>
</dbReference>
<dbReference type="Proteomes" id="UP000194218">
    <property type="component" value="Chromosome"/>
</dbReference>
<dbReference type="GO" id="GO:0008235">
    <property type="term" value="F:metalloexopeptidase activity"/>
    <property type="evidence" value="ECO:0007669"/>
    <property type="project" value="InterPro"/>
</dbReference>
<feature type="domain" description="PA" evidence="2">
    <location>
        <begin position="136"/>
        <end position="217"/>
    </location>
</feature>
<organism evidence="4 5">
    <name type="scientific">Streptomyces marincola</name>
    <dbReference type="NCBI Taxonomy" id="2878388"/>
    <lineage>
        <taxon>Bacteria</taxon>
        <taxon>Bacillati</taxon>
        <taxon>Actinomycetota</taxon>
        <taxon>Actinomycetes</taxon>
        <taxon>Kitasatosporales</taxon>
        <taxon>Streptomycetaceae</taxon>
        <taxon>Streptomyces</taxon>
    </lineage>
</organism>
<dbReference type="Gene3D" id="3.50.30.30">
    <property type="match status" value="1"/>
</dbReference>
<dbReference type="InterPro" id="IPR003137">
    <property type="entry name" value="PA_domain"/>
</dbReference>
<dbReference type="PANTHER" id="PTHR12147:SF26">
    <property type="entry name" value="PEPTIDASE M28 DOMAIN-CONTAINING PROTEIN"/>
    <property type="match status" value="1"/>
</dbReference>
<keyword evidence="1" id="KW-0732">Signal</keyword>
<dbReference type="InterPro" id="IPR045175">
    <property type="entry name" value="M28_fam"/>
</dbReference>
<feature type="chain" id="PRO_5012981244" evidence="1">
    <location>
        <begin position="17"/>
        <end position="472"/>
    </location>
</feature>
<dbReference type="OrthoDB" id="345880at2"/>
<dbReference type="InterPro" id="IPR007484">
    <property type="entry name" value="Peptidase_M28"/>
</dbReference>
<gene>
    <name evidence="4" type="ORF">CAG99_12905</name>
</gene>
<dbReference type="KEGG" id="smao:CAG99_12905"/>
<evidence type="ECO:0000259" key="3">
    <source>
        <dbReference type="Pfam" id="PF04389"/>
    </source>
</evidence>